<evidence type="ECO:0000259" key="3">
    <source>
        <dbReference type="Pfam" id="PF25853"/>
    </source>
</evidence>
<feature type="transmembrane region" description="Helical" evidence="1">
    <location>
        <begin position="332"/>
        <end position="352"/>
    </location>
</feature>
<keyword evidence="1" id="KW-0812">Transmembrane</keyword>
<dbReference type="Proteomes" id="UP000886803">
    <property type="component" value="Unassembled WGS sequence"/>
</dbReference>
<dbReference type="Pfam" id="PF19830">
    <property type="entry name" value="DUF6311"/>
    <property type="match status" value="1"/>
</dbReference>
<sequence>MQDKASRRRDCFLFVAGGILGAVAFLLVLGLSPLDVTQDAFCRGGYIEKDIQQHYAGWLFYRESPLSFPLCIADSINWPDGLSVAFTDSIPLFAAFFRLLEPILPATFQYFGLYTLLCLVLQGAIGARLLGLFAPGRWLPLAGDLWLVFSPVLWERVLRHTSLAAQFLLLGTLYYYVLSGRQQRYAYRGLFALNVLGITLHPYFVPMTFAITLATLLRHAWRQHKFAGPALFLGSNLAATVAAGWALGLFRSGAGGGSDALYGYFGLNLNSLWNPAGVGSVDWSLFLPKQNQVGGNYDAFAYLGLGVLLALAVGAAAAAAERRLHPSRLLRRHAALCGICAMLTAFAVSHTITANGVTLATLPLPGQLIQLCSVFRSSGRLFWPVYYLMMLAAFVGLCRIRGKQWLPAALVTGLAALQLLDLTPGLWQRRTAFAAAQQQETYPSELTSNFWDEAAGRYRTIASMDGLQNDALHLALYAADHDMTTNDPFAARYDAEALAAQRQTYADELAAGTLREDTLYLFTDEGAFLQAVEPVSQSGAWCGRIDGVSGSWYVIAPGMAEIALDSSCIRYDKDYPLRLADYTDALWNHGVLDGDRRIICFADAPFTREKLEGAATLSANGKSYRILQLDDSDPGWLMVTLDIEDATVLWGQELETE</sequence>
<gene>
    <name evidence="4" type="ORF">H9945_02935</name>
</gene>
<evidence type="ECO:0000259" key="2">
    <source>
        <dbReference type="Pfam" id="PF19830"/>
    </source>
</evidence>
<proteinExistence type="predicted"/>
<feature type="transmembrane region" description="Helical" evidence="1">
    <location>
        <begin position="299"/>
        <end position="320"/>
    </location>
</feature>
<organism evidence="4 5">
    <name type="scientific">Candidatus Gemmiger avicola</name>
    <dbReference type="NCBI Taxonomy" id="2838605"/>
    <lineage>
        <taxon>Bacteria</taxon>
        <taxon>Bacillati</taxon>
        <taxon>Bacillota</taxon>
        <taxon>Clostridia</taxon>
        <taxon>Eubacteriales</taxon>
        <taxon>Gemmiger</taxon>
    </lineage>
</organism>
<dbReference type="Pfam" id="PF25853">
    <property type="entry name" value="DUF6311_C"/>
    <property type="match status" value="1"/>
</dbReference>
<evidence type="ECO:0000313" key="5">
    <source>
        <dbReference type="Proteomes" id="UP000886803"/>
    </source>
</evidence>
<feature type="transmembrane region" description="Helical" evidence="1">
    <location>
        <begin position="381"/>
        <end position="398"/>
    </location>
</feature>
<dbReference type="InterPro" id="IPR046278">
    <property type="entry name" value="DUF6311"/>
</dbReference>
<dbReference type="EMBL" id="DWYG01000032">
    <property type="protein sequence ID" value="HJB41429.1"/>
    <property type="molecule type" value="Genomic_DNA"/>
</dbReference>
<reference evidence="4" key="2">
    <citation type="submission" date="2021-04" db="EMBL/GenBank/DDBJ databases">
        <authorList>
            <person name="Gilroy R."/>
        </authorList>
    </citation>
    <scope>NUCLEOTIDE SEQUENCE</scope>
    <source>
        <strain evidence="4">ChiBcec8-13705</strain>
    </source>
</reference>
<dbReference type="AlphaFoldDB" id="A0A9D2M668"/>
<feature type="transmembrane region" description="Helical" evidence="1">
    <location>
        <begin position="160"/>
        <end position="178"/>
    </location>
</feature>
<feature type="transmembrane region" description="Helical" evidence="1">
    <location>
        <begin position="261"/>
        <end position="279"/>
    </location>
</feature>
<feature type="transmembrane region" description="Helical" evidence="1">
    <location>
        <begin position="190"/>
        <end position="214"/>
    </location>
</feature>
<dbReference type="InterPro" id="IPR058671">
    <property type="entry name" value="DUF6311_C"/>
</dbReference>
<reference evidence="4" key="1">
    <citation type="journal article" date="2021" name="PeerJ">
        <title>Extensive microbial diversity within the chicken gut microbiome revealed by metagenomics and culture.</title>
        <authorList>
            <person name="Gilroy R."/>
            <person name="Ravi A."/>
            <person name="Getino M."/>
            <person name="Pursley I."/>
            <person name="Horton D.L."/>
            <person name="Alikhan N.F."/>
            <person name="Baker D."/>
            <person name="Gharbi K."/>
            <person name="Hall N."/>
            <person name="Watson M."/>
            <person name="Adriaenssens E.M."/>
            <person name="Foster-Nyarko E."/>
            <person name="Jarju S."/>
            <person name="Secka A."/>
            <person name="Antonio M."/>
            <person name="Oren A."/>
            <person name="Chaudhuri R.R."/>
            <person name="La Ragione R."/>
            <person name="Hildebrand F."/>
            <person name="Pallen M.J."/>
        </authorList>
    </citation>
    <scope>NUCLEOTIDE SEQUENCE</scope>
    <source>
        <strain evidence="4">ChiBcec8-13705</strain>
    </source>
</reference>
<keyword evidence="1" id="KW-1133">Transmembrane helix</keyword>
<feature type="domain" description="DUF6311" evidence="3">
    <location>
        <begin position="450"/>
        <end position="548"/>
    </location>
</feature>
<evidence type="ECO:0000313" key="4">
    <source>
        <dbReference type="EMBL" id="HJB41429.1"/>
    </source>
</evidence>
<protein>
    <submittedName>
        <fullName evidence="4">Uncharacterized protein</fullName>
    </submittedName>
</protein>
<feature type="domain" description="DUF6311" evidence="2">
    <location>
        <begin position="19"/>
        <end position="422"/>
    </location>
</feature>
<keyword evidence="1" id="KW-0472">Membrane</keyword>
<feature type="transmembrane region" description="Helical" evidence="1">
    <location>
        <begin position="108"/>
        <end position="131"/>
    </location>
</feature>
<feature type="transmembrane region" description="Helical" evidence="1">
    <location>
        <begin position="405"/>
        <end position="427"/>
    </location>
</feature>
<feature type="transmembrane region" description="Helical" evidence="1">
    <location>
        <begin position="12"/>
        <end position="31"/>
    </location>
</feature>
<evidence type="ECO:0000256" key="1">
    <source>
        <dbReference type="SAM" id="Phobius"/>
    </source>
</evidence>
<accession>A0A9D2M668</accession>
<name>A0A9D2M668_9FIRM</name>
<feature type="transmembrane region" description="Helical" evidence="1">
    <location>
        <begin position="226"/>
        <end position="249"/>
    </location>
</feature>
<comment type="caution">
    <text evidence="4">The sequence shown here is derived from an EMBL/GenBank/DDBJ whole genome shotgun (WGS) entry which is preliminary data.</text>
</comment>